<evidence type="ECO:0000313" key="1">
    <source>
        <dbReference type="EMBL" id="DAE01647.1"/>
    </source>
</evidence>
<accession>A0A8S5P3I7</accession>
<dbReference type="EMBL" id="BK015328">
    <property type="protein sequence ID" value="DAE01647.1"/>
    <property type="molecule type" value="Genomic_DNA"/>
</dbReference>
<reference evidence="1" key="1">
    <citation type="journal article" date="2021" name="Proc. Natl. Acad. Sci. U.S.A.">
        <title>A Catalog of Tens of Thousands of Viruses from Human Metagenomes Reveals Hidden Associations with Chronic Diseases.</title>
        <authorList>
            <person name="Tisza M.J."/>
            <person name="Buck C.B."/>
        </authorList>
    </citation>
    <scope>NUCLEOTIDE SEQUENCE</scope>
    <source>
        <strain evidence="1">Ctkyp1</strain>
    </source>
</reference>
<proteinExistence type="predicted"/>
<name>A0A8S5P3I7_9CAUD</name>
<organism evidence="1">
    <name type="scientific">Siphoviridae sp. ctkyp1</name>
    <dbReference type="NCBI Taxonomy" id="2825646"/>
    <lineage>
        <taxon>Viruses</taxon>
        <taxon>Duplodnaviria</taxon>
        <taxon>Heunggongvirae</taxon>
        <taxon>Uroviricota</taxon>
        <taxon>Caudoviricetes</taxon>
    </lineage>
</organism>
<protein>
    <submittedName>
        <fullName evidence="1">Zinc-binding protein</fullName>
    </submittedName>
</protein>
<sequence length="98" mass="11549">MKINDFDKTVDELYQLCRRVQKETGRTVAFHFANYKIGCSLHINIYKKESLREFDMYSIAEGGYQQEENVKKVTDHLNKILMDNKCPYCEGDCDGERK</sequence>